<dbReference type="Proteomes" id="UP000092967">
    <property type="component" value="Chromosome"/>
</dbReference>
<feature type="domain" description="Methyltransferase small" evidence="3">
    <location>
        <begin position="169"/>
        <end position="300"/>
    </location>
</feature>
<name>A0A1B1Y567_9FLAO</name>
<dbReference type="GO" id="GO:0008757">
    <property type="term" value="F:S-adenosylmethionine-dependent methyltransferase activity"/>
    <property type="evidence" value="ECO:0007669"/>
    <property type="project" value="UniProtKB-ARBA"/>
</dbReference>
<dbReference type="InterPro" id="IPR007848">
    <property type="entry name" value="Small_mtfrase_dom"/>
</dbReference>
<gene>
    <name evidence="4" type="ORF">AXE80_06235</name>
</gene>
<sequence length="355" mass="40463">MITDISVNKPAPMVVGKRLGMFNAASDVKRTIKDLEAGKPVLITAFYSNGLLLLKELHLYLSKKIPNESFQEQRDYRAQYHKLSNLILIEIVANKLIVKKAPSIGWLEKLYPDTANFLLTFPQVQGLNSAWQWFKNGITIPVLRNKVHPYYGTYFPTRFDHLILLDNWLKRYEGTKKSAIDVGVGSGVLSFLMIKHGFQKVFATDTNPNAIIGLKEFMGETKLSRKLELNFGNLFGAWHKPSELIVFNPPWLPESSDIENLDEAIYYNETLFPAFFEAAKKRLLPNGKLLVVFSNLAQITGVTKEHPVEKELANGGRFKLEKCLKKSVKSASDKTKREQHWRAAEEVELWVLINI</sequence>
<dbReference type="STRING" id="1790137.AXE80_06235"/>
<protein>
    <submittedName>
        <fullName evidence="4">Methyltransferase type 11</fullName>
    </submittedName>
</protein>
<evidence type="ECO:0000313" key="5">
    <source>
        <dbReference type="Proteomes" id="UP000092967"/>
    </source>
</evidence>
<evidence type="ECO:0000256" key="2">
    <source>
        <dbReference type="ARBA" id="ARBA00022691"/>
    </source>
</evidence>
<keyword evidence="1 4" id="KW-0489">Methyltransferase</keyword>
<dbReference type="AlphaFoldDB" id="A0A1B1Y567"/>
<reference evidence="4 5" key="1">
    <citation type="submission" date="2016-02" db="EMBL/GenBank/DDBJ databases">
        <authorList>
            <person name="Wen L."/>
            <person name="He K."/>
            <person name="Yang H."/>
        </authorList>
    </citation>
    <scope>NUCLEOTIDE SEQUENCE [LARGE SCALE GENOMIC DNA]</scope>
    <source>
        <strain evidence="4 5">CZ1127</strain>
    </source>
</reference>
<proteinExistence type="predicted"/>
<dbReference type="CDD" id="cd02440">
    <property type="entry name" value="AdoMet_MTases"/>
    <property type="match status" value="1"/>
</dbReference>
<keyword evidence="4" id="KW-0808">Transferase</keyword>
<dbReference type="InterPro" id="IPR029063">
    <property type="entry name" value="SAM-dependent_MTases_sf"/>
</dbReference>
<dbReference type="GO" id="GO:0008170">
    <property type="term" value="F:N-methyltransferase activity"/>
    <property type="evidence" value="ECO:0007669"/>
    <property type="project" value="UniProtKB-ARBA"/>
</dbReference>
<dbReference type="InterPro" id="IPR002052">
    <property type="entry name" value="DNA_methylase_N6_adenine_CS"/>
</dbReference>
<evidence type="ECO:0000313" key="4">
    <source>
        <dbReference type="EMBL" id="ANW95900.1"/>
    </source>
</evidence>
<dbReference type="Gene3D" id="3.40.50.150">
    <property type="entry name" value="Vaccinia Virus protein VP39"/>
    <property type="match status" value="1"/>
</dbReference>
<dbReference type="GO" id="GO:0032259">
    <property type="term" value="P:methylation"/>
    <property type="evidence" value="ECO:0007669"/>
    <property type="project" value="UniProtKB-KW"/>
</dbReference>
<dbReference type="KEGG" id="wfu:AXE80_06235"/>
<keyword evidence="5" id="KW-1185">Reference proteome</keyword>
<evidence type="ECO:0000256" key="1">
    <source>
        <dbReference type="ARBA" id="ARBA00022603"/>
    </source>
</evidence>
<dbReference type="RefSeq" id="WP_068825475.1">
    <property type="nucleotide sequence ID" value="NZ_CP014224.1"/>
</dbReference>
<dbReference type="Pfam" id="PF05175">
    <property type="entry name" value="MTS"/>
    <property type="match status" value="1"/>
</dbReference>
<organism evidence="4 5">
    <name type="scientific">Wenyingzhuangia fucanilytica</name>
    <dbReference type="NCBI Taxonomy" id="1790137"/>
    <lineage>
        <taxon>Bacteria</taxon>
        <taxon>Pseudomonadati</taxon>
        <taxon>Bacteroidota</taxon>
        <taxon>Flavobacteriia</taxon>
        <taxon>Flavobacteriales</taxon>
        <taxon>Flavobacteriaceae</taxon>
        <taxon>Wenyingzhuangia</taxon>
    </lineage>
</organism>
<dbReference type="EMBL" id="CP014224">
    <property type="protein sequence ID" value="ANW95900.1"/>
    <property type="molecule type" value="Genomic_DNA"/>
</dbReference>
<dbReference type="SUPFAM" id="SSF53335">
    <property type="entry name" value="S-adenosyl-L-methionine-dependent methyltransferases"/>
    <property type="match status" value="1"/>
</dbReference>
<evidence type="ECO:0000259" key="3">
    <source>
        <dbReference type="Pfam" id="PF05175"/>
    </source>
</evidence>
<accession>A0A1B1Y567</accession>
<dbReference type="PROSITE" id="PS00092">
    <property type="entry name" value="N6_MTASE"/>
    <property type="match status" value="1"/>
</dbReference>
<keyword evidence="2" id="KW-0949">S-adenosyl-L-methionine</keyword>
<dbReference type="OrthoDB" id="267914at2"/>
<dbReference type="GO" id="GO:0003676">
    <property type="term" value="F:nucleic acid binding"/>
    <property type="evidence" value="ECO:0007669"/>
    <property type="project" value="InterPro"/>
</dbReference>